<comment type="caution">
    <text evidence="2">The sequence shown here is derived from an EMBL/GenBank/DDBJ whole genome shotgun (WGS) entry which is preliminary data.</text>
</comment>
<gene>
    <name evidence="2" type="ORF">GCM10022292_23960</name>
</gene>
<evidence type="ECO:0000313" key="3">
    <source>
        <dbReference type="Proteomes" id="UP001501682"/>
    </source>
</evidence>
<keyword evidence="1" id="KW-0802">TPR repeat</keyword>
<feature type="repeat" description="TPR" evidence="1">
    <location>
        <begin position="194"/>
        <end position="227"/>
    </location>
</feature>
<accession>A0ABP8CXK4</accession>
<dbReference type="EMBL" id="BAABCB010000020">
    <property type="protein sequence ID" value="GAA4244615.1"/>
    <property type="molecule type" value="Genomic_DNA"/>
</dbReference>
<proteinExistence type="predicted"/>
<evidence type="ECO:0008006" key="4">
    <source>
        <dbReference type="Google" id="ProtNLM"/>
    </source>
</evidence>
<dbReference type="SUPFAM" id="SSF48452">
    <property type="entry name" value="TPR-like"/>
    <property type="match status" value="1"/>
</dbReference>
<organism evidence="2 3">
    <name type="scientific">Winogradskyella damuponensis</name>
    <dbReference type="NCBI Taxonomy" id="943939"/>
    <lineage>
        <taxon>Bacteria</taxon>
        <taxon>Pseudomonadati</taxon>
        <taxon>Bacteroidota</taxon>
        <taxon>Flavobacteriia</taxon>
        <taxon>Flavobacteriales</taxon>
        <taxon>Flavobacteriaceae</taxon>
        <taxon>Winogradskyella</taxon>
    </lineage>
</organism>
<keyword evidence="3" id="KW-1185">Reference proteome</keyword>
<evidence type="ECO:0000313" key="2">
    <source>
        <dbReference type="EMBL" id="GAA4244615.1"/>
    </source>
</evidence>
<dbReference type="Proteomes" id="UP001501682">
    <property type="component" value="Unassembled WGS sequence"/>
</dbReference>
<dbReference type="SMART" id="SM00028">
    <property type="entry name" value="TPR"/>
    <property type="match status" value="2"/>
</dbReference>
<dbReference type="Gene3D" id="1.25.40.10">
    <property type="entry name" value="Tetratricopeptide repeat domain"/>
    <property type="match status" value="1"/>
</dbReference>
<protein>
    <recommendedName>
        <fullName evidence="4">Tetratricopeptide repeat protein</fullName>
    </recommendedName>
</protein>
<dbReference type="InterPro" id="IPR019734">
    <property type="entry name" value="TPR_rpt"/>
</dbReference>
<dbReference type="InterPro" id="IPR011990">
    <property type="entry name" value="TPR-like_helical_dom_sf"/>
</dbReference>
<sequence length="245" mass="28430">MHLDQPNKLTIMKAKILIVFIVIITWSCTNSVNYSESFKKETAGYYLYNPDELIEVYYEGNVLFLNWKEGKIEPVALEENEFFVADMYKKFRFVQHPETKARYLSVIPEGDEAKITYDYLKAPKGYKTPSMHLKDGNYKEALEGYLDIKKEDSTSSYINEWSFNKIGYKHMSNHEYDKAIETLKINAALHPNSINVYDSLAEAYLLKGDSLQAYNNYKKVLDISPTSKRAKRFVEGNASKFQKSL</sequence>
<name>A0ABP8CXK4_9FLAO</name>
<dbReference type="PROSITE" id="PS50005">
    <property type="entry name" value="TPR"/>
    <property type="match status" value="1"/>
</dbReference>
<evidence type="ECO:0000256" key="1">
    <source>
        <dbReference type="PROSITE-ProRule" id="PRU00339"/>
    </source>
</evidence>
<reference evidence="3" key="1">
    <citation type="journal article" date="2019" name="Int. J. Syst. Evol. Microbiol.">
        <title>The Global Catalogue of Microorganisms (GCM) 10K type strain sequencing project: providing services to taxonomists for standard genome sequencing and annotation.</title>
        <authorList>
            <consortium name="The Broad Institute Genomics Platform"/>
            <consortium name="The Broad Institute Genome Sequencing Center for Infectious Disease"/>
            <person name="Wu L."/>
            <person name="Ma J."/>
        </authorList>
    </citation>
    <scope>NUCLEOTIDE SEQUENCE [LARGE SCALE GENOMIC DNA]</scope>
    <source>
        <strain evidence="3">JCM 17633</strain>
    </source>
</reference>